<dbReference type="Proteomes" id="UP000472355">
    <property type="component" value="Unassembled WGS sequence"/>
</dbReference>
<organism evidence="2 3">
    <name type="scientific">Clostridium botulinum</name>
    <dbReference type="NCBI Taxonomy" id="1491"/>
    <lineage>
        <taxon>Bacteria</taxon>
        <taxon>Bacillati</taxon>
        <taxon>Bacillota</taxon>
        <taxon>Clostridia</taxon>
        <taxon>Eubacteriales</taxon>
        <taxon>Clostridiaceae</taxon>
        <taxon>Clostridium</taxon>
    </lineage>
</organism>
<feature type="chain" id="PRO_5038940440" description="Lipoprotein" evidence="1">
    <location>
        <begin position="22"/>
        <end position="181"/>
    </location>
</feature>
<dbReference type="EMBL" id="SGKU01000027">
    <property type="protein sequence ID" value="NFA42963.1"/>
    <property type="molecule type" value="Genomic_DNA"/>
</dbReference>
<evidence type="ECO:0008006" key="4">
    <source>
        <dbReference type="Google" id="ProtNLM"/>
    </source>
</evidence>
<comment type="caution">
    <text evidence="2">The sequence shown here is derived from an EMBL/GenBank/DDBJ whole genome shotgun (WGS) entry which is preliminary data.</text>
</comment>
<protein>
    <recommendedName>
        <fullName evidence="4">Lipoprotein</fullName>
    </recommendedName>
</protein>
<reference evidence="2 3" key="1">
    <citation type="submission" date="2019-02" db="EMBL/GenBank/DDBJ databases">
        <title>Genome sequencing of Clostridium botulinum clinical isolates.</title>
        <authorList>
            <person name="Brunt J."/>
            <person name="Van Vliet A.H.M."/>
            <person name="Stringer S.C."/>
            <person name="Grant K.A."/>
            <person name="Carter A.C."/>
            <person name="Peck M.W."/>
        </authorList>
    </citation>
    <scope>NUCLEOTIDE SEQUENCE [LARGE SCALE GENOMIC DNA]</scope>
    <source>
        <strain evidence="2 3">H113700579</strain>
    </source>
</reference>
<name>A0A6M0SNT9_CLOBO</name>
<evidence type="ECO:0000313" key="2">
    <source>
        <dbReference type="EMBL" id="NFA42963.1"/>
    </source>
</evidence>
<feature type="signal peptide" evidence="1">
    <location>
        <begin position="1"/>
        <end position="21"/>
    </location>
</feature>
<gene>
    <name evidence="2" type="ORF">EXM65_10340</name>
</gene>
<keyword evidence="1" id="KW-0732">Signal</keyword>
<proteinExistence type="predicted"/>
<sequence length="181" mass="20263">MKKRKITTLLLLAIMSFNLISCDSNKNSQTIQNETSVESTTIEDTAIVEKMFSINDVAKKSSGEVAKVLGQPEKSEESSEYITNYYMNGTVEIAFSDDVAARITVTPQHDTPFYNNSKKQASTLQLIGLNKVPLASQNNLYSDTWDNVSGLYEISVFNNELKNDGNDTVSYIYIITDEIYK</sequence>
<evidence type="ECO:0000313" key="3">
    <source>
        <dbReference type="Proteomes" id="UP000472355"/>
    </source>
</evidence>
<accession>A0A6M0SNT9</accession>
<evidence type="ECO:0000256" key="1">
    <source>
        <dbReference type="SAM" id="SignalP"/>
    </source>
</evidence>
<dbReference type="AlphaFoldDB" id="A0A6M0SNT9"/>